<evidence type="ECO:0000256" key="8">
    <source>
        <dbReference type="ARBA" id="ARBA00023014"/>
    </source>
</evidence>
<dbReference type="InterPro" id="IPR036010">
    <property type="entry name" value="2Fe-2S_ferredoxin-like_sf"/>
</dbReference>
<keyword evidence="4" id="KW-0479">Metal-binding</keyword>
<evidence type="ECO:0000256" key="7">
    <source>
        <dbReference type="ARBA" id="ARBA00023004"/>
    </source>
</evidence>
<protein>
    <submittedName>
        <fullName evidence="11">Phenylacetate-CoA oxygenase/reductase, PaaK subunit</fullName>
    </submittedName>
</protein>
<evidence type="ECO:0000256" key="3">
    <source>
        <dbReference type="ARBA" id="ARBA00022714"/>
    </source>
</evidence>
<dbReference type="PRINTS" id="PR00406">
    <property type="entry name" value="CYTB5RDTASE"/>
</dbReference>
<keyword evidence="6" id="KW-0560">Oxidoreductase</keyword>
<dbReference type="Gene3D" id="3.40.50.80">
    <property type="entry name" value="Nucleotide-binding domain of ferredoxin-NADP reductase (FNR) module"/>
    <property type="match status" value="1"/>
</dbReference>
<dbReference type="InterPro" id="IPR001041">
    <property type="entry name" value="2Fe-2S_ferredoxin-type"/>
</dbReference>
<comment type="caution">
    <text evidence="11">The sequence shown here is derived from an EMBL/GenBank/DDBJ whole genome shotgun (WGS) entry which is preliminary data.</text>
</comment>
<dbReference type="SUPFAM" id="SSF63380">
    <property type="entry name" value="Riboflavin synthase domain-like"/>
    <property type="match status" value="1"/>
</dbReference>
<dbReference type="Gene3D" id="3.10.20.30">
    <property type="match status" value="1"/>
</dbReference>
<dbReference type="InterPro" id="IPR050415">
    <property type="entry name" value="MRET"/>
</dbReference>
<keyword evidence="7" id="KW-0408">Iron</keyword>
<dbReference type="InterPro" id="IPR012675">
    <property type="entry name" value="Beta-grasp_dom_sf"/>
</dbReference>
<evidence type="ECO:0000256" key="6">
    <source>
        <dbReference type="ARBA" id="ARBA00023002"/>
    </source>
</evidence>
<evidence type="ECO:0000259" key="9">
    <source>
        <dbReference type="PROSITE" id="PS51085"/>
    </source>
</evidence>
<reference evidence="11 12" key="1">
    <citation type="submission" date="2013-02" db="EMBL/GenBank/DDBJ databases">
        <title>A novel strain isolated from Lonar lake, Maharashtra, India.</title>
        <authorList>
            <person name="Singh A."/>
        </authorList>
    </citation>
    <scope>NUCLEOTIDE SEQUENCE [LARGE SCALE GENOMIC DNA]</scope>
    <source>
        <strain evidence="11 12">AK24</strain>
    </source>
</reference>
<comment type="cofactor">
    <cofactor evidence="1">
        <name>FAD</name>
        <dbReference type="ChEBI" id="CHEBI:57692"/>
    </cofactor>
</comment>
<dbReference type="PROSITE" id="PS51085">
    <property type="entry name" value="2FE2S_FER_2"/>
    <property type="match status" value="1"/>
</dbReference>
<evidence type="ECO:0000259" key="10">
    <source>
        <dbReference type="PROSITE" id="PS51384"/>
    </source>
</evidence>
<evidence type="ECO:0000256" key="2">
    <source>
        <dbReference type="ARBA" id="ARBA00022630"/>
    </source>
</evidence>
<evidence type="ECO:0000256" key="4">
    <source>
        <dbReference type="ARBA" id="ARBA00022723"/>
    </source>
</evidence>
<evidence type="ECO:0000256" key="5">
    <source>
        <dbReference type="ARBA" id="ARBA00022827"/>
    </source>
</evidence>
<accession>R7ZMM9</accession>
<dbReference type="SUPFAM" id="SSF54292">
    <property type="entry name" value="2Fe-2S ferredoxin-like"/>
    <property type="match status" value="1"/>
</dbReference>
<dbReference type="CDD" id="cd00207">
    <property type="entry name" value="fer2"/>
    <property type="match status" value="1"/>
</dbReference>
<dbReference type="OrthoDB" id="9789468at2"/>
<sequence length="367" mass="41105">MLFKLFSKNPKNSESNSSYLTLKVREVIRETSDAVTIVFEQPEPHLEYKPGQFLTVIIEINGKEERRSYSLCTSPYLDPHPAITVKRLSGGIVSNYLNDHIFPGKKIAVMKPLGNFTNEYHSKHERSYGMIAAGSGITPIMGILKSILINEPLSTINLLYGSRSEDQIIFKENLEKLQQQYPGRLEILHQLSKPSDTWKGNSGRIQANTIQRFIENQKTPTNSESHYFLCGPNELMELAKETLLAQGLKKEYIHSESFYKEADEMEEEVESLEAAPIHKEVSVVLEGESYTFQVPPGKTILEAGLDENIDMPYSCQSGLCTACRGRLLSGEVSMVEDAGLSENEIAQGYILCCSSKPKSGEIKISIE</sequence>
<dbReference type="InterPro" id="IPR001433">
    <property type="entry name" value="OxRdtase_FAD/NAD-bd"/>
</dbReference>
<dbReference type="Gene3D" id="2.40.30.10">
    <property type="entry name" value="Translation factors"/>
    <property type="match status" value="1"/>
</dbReference>
<keyword evidence="12" id="KW-1185">Reference proteome</keyword>
<dbReference type="Pfam" id="PF00111">
    <property type="entry name" value="Fer2"/>
    <property type="match status" value="1"/>
</dbReference>
<dbReference type="EMBL" id="AQHR01000107">
    <property type="protein sequence ID" value="EON75356.1"/>
    <property type="molecule type" value="Genomic_DNA"/>
</dbReference>
<feature type="domain" description="FAD-binding FR-type" evidence="10">
    <location>
        <begin position="17"/>
        <end position="119"/>
    </location>
</feature>
<dbReference type="InterPro" id="IPR017927">
    <property type="entry name" value="FAD-bd_FR_type"/>
</dbReference>
<dbReference type="AlphaFoldDB" id="R7ZMM9"/>
<dbReference type="GO" id="GO:0051537">
    <property type="term" value="F:2 iron, 2 sulfur cluster binding"/>
    <property type="evidence" value="ECO:0007669"/>
    <property type="project" value="UniProtKB-KW"/>
</dbReference>
<evidence type="ECO:0000313" key="12">
    <source>
        <dbReference type="Proteomes" id="UP000013909"/>
    </source>
</evidence>
<dbReference type="PROSITE" id="PS51384">
    <property type="entry name" value="FAD_FR"/>
    <property type="match status" value="1"/>
</dbReference>
<dbReference type="PATRIC" id="fig|1288963.3.peg.4054"/>
<dbReference type="Proteomes" id="UP000013909">
    <property type="component" value="Unassembled WGS sequence"/>
</dbReference>
<keyword evidence="3" id="KW-0001">2Fe-2S</keyword>
<evidence type="ECO:0000313" key="11">
    <source>
        <dbReference type="EMBL" id="EON75356.1"/>
    </source>
</evidence>
<dbReference type="PANTHER" id="PTHR47354">
    <property type="entry name" value="NADH OXIDOREDUCTASE HCR"/>
    <property type="match status" value="1"/>
</dbReference>
<dbReference type="PANTHER" id="PTHR47354:SF8">
    <property type="entry name" value="1,2-PHENYLACETYL-COA EPOXIDASE, SUBUNIT E"/>
    <property type="match status" value="1"/>
</dbReference>
<dbReference type="InterPro" id="IPR006058">
    <property type="entry name" value="2Fe2S_fd_BS"/>
</dbReference>
<dbReference type="RefSeq" id="WP_010856187.1">
    <property type="nucleotide sequence ID" value="NZ_AQHR01000107.1"/>
</dbReference>
<evidence type="ECO:0000256" key="1">
    <source>
        <dbReference type="ARBA" id="ARBA00001974"/>
    </source>
</evidence>
<dbReference type="Pfam" id="PF00175">
    <property type="entry name" value="NAD_binding_1"/>
    <property type="match status" value="1"/>
</dbReference>
<dbReference type="GO" id="GO:0046872">
    <property type="term" value="F:metal ion binding"/>
    <property type="evidence" value="ECO:0007669"/>
    <property type="project" value="UniProtKB-KW"/>
</dbReference>
<keyword evidence="2" id="KW-0285">Flavoprotein</keyword>
<dbReference type="GO" id="GO:0016491">
    <property type="term" value="F:oxidoreductase activity"/>
    <property type="evidence" value="ECO:0007669"/>
    <property type="project" value="UniProtKB-KW"/>
</dbReference>
<dbReference type="PROSITE" id="PS00197">
    <property type="entry name" value="2FE2S_FER_1"/>
    <property type="match status" value="1"/>
</dbReference>
<dbReference type="InterPro" id="IPR039261">
    <property type="entry name" value="FNR_nucleotide-bd"/>
</dbReference>
<proteinExistence type="predicted"/>
<dbReference type="GO" id="GO:0050660">
    <property type="term" value="F:flavin adenine dinucleotide binding"/>
    <property type="evidence" value="ECO:0007669"/>
    <property type="project" value="TreeGrafter"/>
</dbReference>
<dbReference type="STRING" id="1232681.ADIS_4060"/>
<name>R7ZMM9_9BACT</name>
<dbReference type="CDD" id="cd06214">
    <property type="entry name" value="PA_degradation_oxidoreductase_like"/>
    <property type="match status" value="1"/>
</dbReference>
<gene>
    <name evidence="11" type="ORF">ADIS_4060</name>
</gene>
<dbReference type="SUPFAM" id="SSF52343">
    <property type="entry name" value="Ferredoxin reductase-like, C-terminal NADP-linked domain"/>
    <property type="match status" value="1"/>
</dbReference>
<keyword evidence="8" id="KW-0411">Iron-sulfur</keyword>
<dbReference type="PRINTS" id="PR00371">
    <property type="entry name" value="FPNCR"/>
</dbReference>
<dbReference type="Pfam" id="PF00970">
    <property type="entry name" value="FAD_binding_6"/>
    <property type="match status" value="1"/>
</dbReference>
<dbReference type="InterPro" id="IPR001709">
    <property type="entry name" value="Flavoprot_Pyr_Nucl_cyt_Rdtase"/>
</dbReference>
<feature type="domain" description="2Fe-2S ferredoxin-type" evidence="9">
    <location>
        <begin position="279"/>
        <end position="367"/>
    </location>
</feature>
<dbReference type="InterPro" id="IPR017938">
    <property type="entry name" value="Riboflavin_synthase-like_b-brl"/>
</dbReference>
<dbReference type="InterPro" id="IPR008333">
    <property type="entry name" value="Cbr1-like_FAD-bd_dom"/>
</dbReference>
<keyword evidence="5" id="KW-0274">FAD</keyword>
<organism evidence="11 12">
    <name type="scientific">Lunatimonas lonarensis</name>
    <dbReference type="NCBI Taxonomy" id="1232681"/>
    <lineage>
        <taxon>Bacteria</taxon>
        <taxon>Pseudomonadati</taxon>
        <taxon>Bacteroidota</taxon>
        <taxon>Cytophagia</taxon>
        <taxon>Cytophagales</taxon>
        <taxon>Cyclobacteriaceae</taxon>
    </lineage>
</organism>